<dbReference type="EMBL" id="SDCL01000005">
    <property type="protein sequence ID" value="TCX36719.1"/>
    <property type="molecule type" value="Genomic_DNA"/>
</dbReference>
<reference evidence="1" key="1">
    <citation type="submission" date="2019-01" db="EMBL/GenBank/DDBJ databases">
        <authorList>
            <person name="Lista F."/>
            <person name="Anselmo A."/>
        </authorList>
    </citation>
    <scope>NUCLEOTIDE SEQUENCE</scope>
    <source>
        <strain evidence="1">11S</strain>
    </source>
</reference>
<dbReference type="AlphaFoldDB" id="A0A483J1M2"/>
<comment type="caution">
    <text evidence="1">The sequence shown here is derived from an EMBL/GenBank/DDBJ whole genome shotgun (WGS) entry which is preliminary data.</text>
</comment>
<accession>A0A483J1M2</accession>
<protein>
    <submittedName>
        <fullName evidence="1">Uncharacterized protein</fullName>
    </submittedName>
</protein>
<proteinExistence type="predicted"/>
<gene>
    <name evidence="1" type="ORF">ETE67_07245</name>
</gene>
<evidence type="ECO:0000313" key="1">
    <source>
        <dbReference type="EMBL" id="TCX36719.1"/>
    </source>
</evidence>
<organism evidence="1">
    <name type="scientific">Klebsiella pneumoniae</name>
    <dbReference type="NCBI Taxonomy" id="573"/>
    <lineage>
        <taxon>Bacteria</taxon>
        <taxon>Pseudomonadati</taxon>
        <taxon>Pseudomonadota</taxon>
        <taxon>Gammaproteobacteria</taxon>
        <taxon>Enterobacterales</taxon>
        <taxon>Enterobacteriaceae</taxon>
        <taxon>Klebsiella/Raoultella group</taxon>
        <taxon>Klebsiella</taxon>
        <taxon>Klebsiella pneumoniae complex</taxon>
    </lineage>
</organism>
<sequence>MGTESDILPAAVETVSVFQVLSPGKAYITYDFSVLCAPASWCCTWSSVAQGASWNGNECRTVLSPSGRRPG</sequence>
<name>A0A483J1M2_KLEPN</name>